<dbReference type="Pfam" id="PF05840">
    <property type="entry name" value="Phage_GPA"/>
    <property type="match status" value="1"/>
</dbReference>
<reference evidence="9" key="1">
    <citation type="submission" date="2022-09" db="EMBL/GenBank/DDBJ databases">
        <title>Winslowiella arboricola sp. nov., isolated from bleeding cankers on broadleaf hosts.</title>
        <authorList>
            <person name="Brady C."/>
            <person name="Kaur S."/>
            <person name="Crampton B."/>
            <person name="Maddock D."/>
            <person name="Arnold D."/>
            <person name="Denman S."/>
        </authorList>
    </citation>
    <scope>NUCLEOTIDE SEQUENCE</scope>
    <source>
        <strain evidence="9">BAC 15a-03b</strain>
    </source>
</reference>
<evidence type="ECO:0000259" key="8">
    <source>
        <dbReference type="Pfam" id="PF05840"/>
    </source>
</evidence>
<dbReference type="EMBL" id="JAODIM010000040">
    <property type="protein sequence ID" value="MCU5777813.1"/>
    <property type="molecule type" value="Genomic_DNA"/>
</dbReference>
<feature type="compositionally biased region" description="Polar residues" evidence="7">
    <location>
        <begin position="608"/>
        <end position="617"/>
    </location>
</feature>
<organism evidence="9 10">
    <name type="scientific">Winslowiella arboricola</name>
    <dbReference type="NCBI Taxonomy" id="2978220"/>
    <lineage>
        <taxon>Bacteria</taxon>
        <taxon>Pseudomonadati</taxon>
        <taxon>Pseudomonadota</taxon>
        <taxon>Gammaproteobacteria</taxon>
        <taxon>Enterobacterales</taxon>
        <taxon>Erwiniaceae</taxon>
        <taxon>Winslowiella</taxon>
    </lineage>
</organism>
<sequence length="791" mass="91109">MKTDYAFPWNTPREAIASPYPTYDEINRRDQMIAALSHAKEILEEQPITVRLDINRRLAELEKEHGVQRANAYLTKTFVERTLPRLELVNAKYRLDFAEAPHFNIEDTPTQRGTTSDIAMVQLMRRLNRLADMPRADIDLLAGDIANFITSELIQVNEETRESSEYKALFKMYMTCARITRQLGQAAPQWERITSKFFSEDDAAPAIYKMKSERWWLNRLRRIAAEWREHIQIALANVSKKKNPYASKMTVHDWREQKRRTREFLKGMELEDEEGNRISLIEKYDGSVANPAIRRCELMTRIRGFENICNQMGYVGEFYTITSPARYHATIKTGHRNRKWNGTSPADTQRYLRGVWEKVRAKLHRQDLRIFGIRVAEPHHDGTPHWHMLLFMRTEHVEQVREIMRHYASEQDNNELTSDKARKARFHAEAIDPEKGSATGYVAKYISKNIDGYALDGETDDESGQLLKDTAPAVSAWAARWRIRQFQFVGGAPVTVYRELRRMDDSETAHGLSVEFAEAHDAADAGDWAAYVNAQGGPFVRRDDLAVRTWYQPASELNEYGEETLRLQGLYATSVGNDTPILTRLTQWKIVAKRAVELAIDLQDAPASSRSSVNNCTGRPGSEDPPTPVSSSEIDFNSVSRKERRHMLNRIRGQRIEKQHKKLLRPASVESACDRAIAEIRDLTGEVISRALAVRLIRGADTEILGRWYRGAADGAIYSAKAPRNVKADLTERCLKLAPKVPEKRTKHHPLVCKYIEKALEDFNISYERTFRTEKDKTTKNHEDKKRYKMK</sequence>
<dbReference type="RefSeq" id="WP_267142454.1">
    <property type="nucleotide sequence ID" value="NZ_JAODIL010000069.1"/>
</dbReference>
<feature type="region of interest" description="Disordered" evidence="7">
    <location>
        <begin position="608"/>
        <end position="636"/>
    </location>
</feature>
<evidence type="ECO:0000256" key="2">
    <source>
        <dbReference type="ARBA" id="ARBA00009260"/>
    </source>
</evidence>
<evidence type="ECO:0000313" key="9">
    <source>
        <dbReference type="EMBL" id="MCU5777813.1"/>
    </source>
</evidence>
<keyword evidence="5 9" id="KW-0255">Endonuclease</keyword>
<name>A0A9J6PQ54_9GAMM</name>
<dbReference type="Proteomes" id="UP001064262">
    <property type="component" value="Unassembled WGS sequence"/>
</dbReference>
<dbReference type="InterPro" id="IPR008766">
    <property type="entry name" value="Replication_gene_A-like"/>
</dbReference>
<evidence type="ECO:0000256" key="5">
    <source>
        <dbReference type="ARBA" id="ARBA00022759"/>
    </source>
</evidence>
<dbReference type="GO" id="GO:0016787">
    <property type="term" value="F:hydrolase activity"/>
    <property type="evidence" value="ECO:0007669"/>
    <property type="project" value="UniProtKB-KW"/>
</dbReference>
<dbReference type="GO" id="GO:0004519">
    <property type="term" value="F:endonuclease activity"/>
    <property type="evidence" value="ECO:0007669"/>
    <property type="project" value="UniProtKB-KW"/>
</dbReference>
<comment type="similarity">
    <text evidence="2">Belongs to the phage GPA family.</text>
</comment>
<evidence type="ECO:0000256" key="6">
    <source>
        <dbReference type="ARBA" id="ARBA00022801"/>
    </source>
</evidence>
<evidence type="ECO:0000256" key="3">
    <source>
        <dbReference type="ARBA" id="ARBA00022705"/>
    </source>
</evidence>
<gene>
    <name evidence="9" type="ORF">N5923_09940</name>
</gene>
<proteinExistence type="inferred from homology"/>
<comment type="caution">
    <text evidence="9">The sequence shown here is derived from an EMBL/GenBank/DDBJ whole genome shotgun (WGS) entry which is preliminary data.</text>
</comment>
<dbReference type="GO" id="GO:0006260">
    <property type="term" value="P:DNA replication"/>
    <property type="evidence" value="ECO:0007669"/>
    <property type="project" value="UniProtKB-KW"/>
</dbReference>
<evidence type="ECO:0000256" key="1">
    <source>
        <dbReference type="ARBA" id="ARBA00003293"/>
    </source>
</evidence>
<keyword evidence="10" id="KW-1185">Reference proteome</keyword>
<evidence type="ECO:0000256" key="7">
    <source>
        <dbReference type="SAM" id="MobiDB-lite"/>
    </source>
</evidence>
<dbReference type="AlphaFoldDB" id="A0A9J6PQ54"/>
<keyword evidence="6" id="KW-0378">Hydrolase</keyword>
<keyword evidence="3" id="KW-0235">DNA replication</keyword>
<comment type="function">
    <text evidence="1">Possible endonuclease which induces a single-strand cut and initiates DNA replication.</text>
</comment>
<evidence type="ECO:0000313" key="10">
    <source>
        <dbReference type="Proteomes" id="UP001064262"/>
    </source>
</evidence>
<keyword evidence="4" id="KW-0540">Nuclease</keyword>
<accession>A0A9J6PQ54</accession>
<evidence type="ECO:0000256" key="4">
    <source>
        <dbReference type="ARBA" id="ARBA00022722"/>
    </source>
</evidence>
<feature type="domain" description="Replication gene A protein-like" evidence="8">
    <location>
        <begin position="137"/>
        <end position="453"/>
    </location>
</feature>
<protein>
    <submittedName>
        <fullName evidence="9">Replication endonuclease</fullName>
    </submittedName>
</protein>